<name>A0ACC0M7U3_RHOML</name>
<dbReference type="EMBL" id="CM046397">
    <property type="protein sequence ID" value="KAI8536383.1"/>
    <property type="molecule type" value="Genomic_DNA"/>
</dbReference>
<reference evidence="1" key="1">
    <citation type="submission" date="2022-02" db="EMBL/GenBank/DDBJ databases">
        <title>Plant Genome Project.</title>
        <authorList>
            <person name="Zhang R.-G."/>
        </authorList>
    </citation>
    <scope>NUCLEOTIDE SEQUENCE</scope>
    <source>
        <strain evidence="1">AT1</strain>
    </source>
</reference>
<gene>
    <name evidence="1" type="ORF">RHMOL_Rhmol10G0252800</name>
</gene>
<evidence type="ECO:0000313" key="1">
    <source>
        <dbReference type="EMBL" id="KAI8536383.1"/>
    </source>
</evidence>
<accession>A0ACC0M7U3</accession>
<proteinExistence type="predicted"/>
<comment type="caution">
    <text evidence="1">The sequence shown here is derived from an EMBL/GenBank/DDBJ whole genome shotgun (WGS) entry which is preliminary data.</text>
</comment>
<evidence type="ECO:0000313" key="2">
    <source>
        <dbReference type="Proteomes" id="UP001062846"/>
    </source>
</evidence>
<organism evidence="1 2">
    <name type="scientific">Rhododendron molle</name>
    <name type="common">Chinese azalea</name>
    <name type="synonym">Azalea mollis</name>
    <dbReference type="NCBI Taxonomy" id="49168"/>
    <lineage>
        <taxon>Eukaryota</taxon>
        <taxon>Viridiplantae</taxon>
        <taxon>Streptophyta</taxon>
        <taxon>Embryophyta</taxon>
        <taxon>Tracheophyta</taxon>
        <taxon>Spermatophyta</taxon>
        <taxon>Magnoliopsida</taxon>
        <taxon>eudicotyledons</taxon>
        <taxon>Gunneridae</taxon>
        <taxon>Pentapetalae</taxon>
        <taxon>asterids</taxon>
        <taxon>Ericales</taxon>
        <taxon>Ericaceae</taxon>
        <taxon>Ericoideae</taxon>
        <taxon>Rhodoreae</taxon>
        <taxon>Rhododendron</taxon>
    </lineage>
</organism>
<protein>
    <submittedName>
        <fullName evidence="1">Uncharacterized protein</fullName>
    </submittedName>
</protein>
<keyword evidence="2" id="KW-1185">Reference proteome</keyword>
<dbReference type="Proteomes" id="UP001062846">
    <property type="component" value="Chromosome 10"/>
</dbReference>
<sequence length="233" mass="26341">MENKVETIKQEFNVEKKCVTGLFPDIFRLTKLGEWVINMINDIDLLIQKSKFENEILVDSPPAKVRLEPALTKSNMFRLQVPHPEAKSGRNGNDGVAEYVGEVRDVESGLEVLLEPGRPPRIAEVDRGARGGAGPRVLRRMRAKQLLASPLQDQSRADESLDGGGRVGRRDNELRGGRRRERVHWKDFARLCDREVSSFDLSDFGRKEKKLEGESHSLSPLFDQKVGDILSLR</sequence>